<dbReference type="Pfam" id="PF01963">
    <property type="entry name" value="TraB_PrgY_gumN"/>
    <property type="match status" value="1"/>
</dbReference>
<accession>A0A9P0CMU8</accession>
<evidence type="ECO:0000256" key="1">
    <source>
        <dbReference type="SAM" id="MobiDB-lite"/>
    </source>
</evidence>
<proteinExistence type="predicted"/>
<reference evidence="2" key="1">
    <citation type="submission" date="2022-01" db="EMBL/GenBank/DDBJ databases">
        <authorList>
            <person name="King R."/>
        </authorList>
    </citation>
    <scope>NUCLEOTIDE SEQUENCE</scope>
</reference>
<dbReference type="AlphaFoldDB" id="A0A9P0CMU8"/>
<evidence type="ECO:0000313" key="3">
    <source>
        <dbReference type="Proteomes" id="UP001153636"/>
    </source>
</evidence>
<dbReference type="Proteomes" id="UP001153636">
    <property type="component" value="Chromosome 18"/>
</dbReference>
<feature type="compositionally biased region" description="Polar residues" evidence="1">
    <location>
        <begin position="1"/>
        <end position="14"/>
    </location>
</feature>
<organism evidence="2 3">
    <name type="scientific">Psylliodes chrysocephalus</name>
    <dbReference type="NCBI Taxonomy" id="3402493"/>
    <lineage>
        <taxon>Eukaryota</taxon>
        <taxon>Metazoa</taxon>
        <taxon>Ecdysozoa</taxon>
        <taxon>Arthropoda</taxon>
        <taxon>Hexapoda</taxon>
        <taxon>Insecta</taxon>
        <taxon>Pterygota</taxon>
        <taxon>Neoptera</taxon>
        <taxon>Endopterygota</taxon>
        <taxon>Coleoptera</taxon>
        <taxon>Polyphaga</taxon>
        <taxon>Cucujiformia</taxon>
        <taxon>Chrysomeloidea</taxon>
        <taxon>Chrysomelidae</taxon>
        <taxon>Galerucinae</taxon>
        <taxon>Alticini</taxon>
        <taxon>Psylliodes</taxon>
    </lineage>
</organism>
<evidence type="ECO:0000313" key="2">
    <source>
        <dbReference type="EMBL" id="CAH1105044.1"/>
    </source>
</evidence>
<dbReference type="PANTHER" id="PTHR21530:SF7">
    <property type="entry name" value="TRAB DOMAIN-CONTAINING PROTEIN"/>
    <property type="match status" value="1"/>
</dbReference>
<evidence type="ECO:0008006" key="4">
    <source>
        <dbReference type="Google" id="ProtNLM"/>
    </source>
</evidence>
<feature type="region of interest" description="Disordered" evidence="1">
    <location>
        <begin position="1"/>
        <end position="58"/>
    </location>
</feature>
<dbReference type="InterPro" id="IPR002816">
    <property type="entry name" value="TraB/PrgY/GumN_fam"/>
</dbReference>
<gene>
    <name evidence="2" type="ORF">PSYICH_LOCUS5698</name>
</gene>
<name>A0A9P0CMU8_9CUCU</name>
<feature type="compositionally biased region" description="Basic and acidic residues" evidence="1">
    <location>
        <begin position="49"/>
        <end position="58"/>
    </location>
</feature>
<keyword evidence="3" id="KW-1185">Reference proteome</keyword>
<dbReference type="PANTHER" id="PTHR21530">
    <property type="entry name" value="PHEROMONE SHUTDOWN PROTEIN"/>
    <property type="match status" value="1"/>
</dbReference>
<dbReference type="CDD" id="cd14726">
    <property type="entry name" value="TraB_PrgY-like"/>
    <property type="match status" value="1"/>
</dbReference>
<dbReference type="InterPro" id="IPR046345">
    <property type="entry name" value="TraB_PrgY-like"/>
</dbReference>
<sequence>MDSSLTNFELTESTVKIDPDSENGSGSDKSDPIEILGYGDGDSSGSNKSEPDTDFDKNLPKTVTLLRHEKTGAKVYLIGTAHFSKESQADVEKVIKVVLPHVVVLELCSSRTNILSLDEETVLQEAKNIDLQKIISTIRTNGTYNGLMYLLLLNMSAHLTKEIGMAPGGEFRVAYKEAQKIPHCRIHLGDRPINITLQRALARLSWFQTVKLAWHLLTSRDPVSVEEIEKCKERDMLEQLLADLSGEYPAFREVFLDERDIFLTSSLQSAAEAKSKQALEGHAEPICIVGVVGIGHVPGITKLWPEEQGKYVKAIIEIPPPSMTSKVIKQTYKVSLLAFGGYLIYKYVPVPRFLRDSAQVFAQKIIASIKAENSFRLSIN</sequence>
<protein>
    <recommendedName>
        <fullName evidence="4">TraB domain-containing protein</fullName>
    </recommendedName>
</protein>
<dbReference type="EMBL" id="OV651830">
    <property type="protein sequence ID" value="CAH1105044.1"/>
    <property type="molecule type" value="Genomic_DNA"/>
</dbReference>
<dbReference type="OrthoDB" id="48306at2759"/>